<dbReference type="Gene3D" id="1.10.287.110">
    <property type="entry name" value="DnaJ domain"/>
    <property type="match status" value="1"/>
</dbReference>
<dbReference type="Proteomes" id="UP000034879">
    <property type="component" value="Unassembled WGS sequence"/>
</dbReference>
<evidence type="ECO:0000256" key="1">
    <source>
        <dbReference type="SAM" id="Phobius"/>
    </source>
</evidence>
<name>A0A0G1V9N6_9BACT</name>
<dbReference type="PROSITE" id="PS50076">
    <property type="entry name" value="DNAJ_2"/>
    <property type="match status" value="1"/>
</dbReference>
<dbReference type="Gene3D" id="3.90.226.10">
    <property type="entry name" value="2-enoyl-CoA Hydratase, Chain A, domain 1"/>
    <property type="match status" value="1"/>
</dbReference>
<dbReference type="SUPFAM" id="SSF52096">
    <property type="entry name" value="ClpP/crotonase"/>
    <property type="match status" value="1"/>
</dbReference>
<dbReference type="PANTHER" id="PTHR32060">
    <property type="entry name" value="TAIL-SPECIFIC PROTEASE"/>
    <property type="match status" value="1"/>
</dbReference>
<dbReference type="Pfam" id="PF03572">
    <property type="entry name" value="Peptidase_S41"/>
    <property type="match status" value="1"/>
</dbReference>
<evidence type="ECO:0000313" key="4">
    <source>
        <dbReference type="Proteomes" id="UP000034879"/>
    </source>
</evidence>
<sequence length="441" mass="49141">MRIGKKIFFLGGIFFVGLIAIGYGAGYLTFKGISEKAPANISAAQPETDPYRAFLVEVFDKVKTNYWEKTTDEQLANLYKLATAKVAQKDATELTLTTTDLAGVQKLIAEQIKDLADDKKKEFITGVTDVVLANLKPFGRSRLYSAKQEKELRDTVSNVDTSTDLYAALGVGKDASEKNITTAYQTQGEKLQADKSPEAVQKLALVQRAYEALAKPENKKQYDQTKVEPTVIYRFITPDIFYMHLTKFSPQSFDELQAVANSVKTSPTTLIFDLRGNVGGAIDILQYFLGPFIGPDQYAYEFFHQDEKTPFKTKVGWLESLVRYKKVVILTDGQMQSSAEVMAATLKKYNVGVLVGTTTKGWGTVEQLIPMEKQLSPDEKYTLLLVHSLTLREDGQPIEGKGVEGKGVDPTINITDKNWPKELLAHFNYPELITAVKNLIK</sequence>
<dbReference type="GO" id="GO:0007165">
    <property type="term" value="P:signal transduction"/>
    <property type="evidence" value="ECO:0007669"/>
    <property type="project" value="TreeGrafter"/>
</dbReference>
<dbReference type="PRINTS" id="PR00625">
    <property type="entry name" value="JDOMAIN"/>
</dbReference>
<evidence type="ECO:0000259" key="2">
    <source>
        <dbReference type="PROSITE" id="PS50076"/>
    </source>
</evidence>
<feature type="domain" description="J" evidence="2">
    <location>
        <begin position="164"/>
        <end position="226"/>
    </location>
</feature>
<keyword evidence="1" id="KW-0472">Membrane</keyword>
<dbReference type="SMART" id="SM00271">
    <property type="entry name" value="DnaJ"/>
    <property type="match status" value="1"/>
</dbReference>
<dbReference type="CDD" id="cd06567">
    <property type="entry name" value="Peptidase_S41"/>
    <property type="match status" value="1"/>
</dbReference>
<protein>
    <recommendedName>
        <fullName evidence="2">J domain-containing protein</fullName>
    </recommendedName>
</protein>
<reference evidence="3 4" key="1">
    <citation type="journal article" date="2015" name="Nature">
        <title>rRNA introns, odd ribosomes, and small enigmatic genomes across a large radiation of phyla.</title>
        <authorList>
            <person name="Brown C.T."/>
            <person name="Hug L.A."/>
            <person name="Thomas B.C."/>
            <person name="Sharon I."/>
            <person name="Castelle C.J."/>
            <person name="Singh A."/>
            <person name="Wilkins M.J."/>
            <person name="Williams K.H."/>
            <person name="Banfield J.F."/>
        </authorList>
    </citation>
    <scope>NUCLEOTIDE SEQUENCE [LARGE SCALE GENOMIC DNA]</scope>
</reference>
<comment type="caution">
    <text evidence="3">The sequence shown here is derived from an EMBL/GenBank/DDBJ whole genome shotgun (WGS) entry which is preliminary data.</text>
</comment>
<dbReference type="AlphaFoldDB" id="A0A0G1V9N6"/>
<dbReference type="InterPro" id="IPR029045">
    <property type="entry name" value="ClpP/crotonase-like_dom_sf"/>
</dbReference>
<dbReference type="EMBL" id="LCOJ01000024">
    <property type="protein sequence ID" value="KKU74933.1"/>
    <property type="molecule type" value="Genomic_DNA"/>
</dbReference>
<dbReference type="SMART" id="SM00245">
    <property type="entry name" value="TSPc"/>
    <property type="match status" value="1"/>
</dbReference>
<keyword evidence="1" id="KW-1133">Transmembrane helix</keyword>
<dbReference type="Pfam" id="PF00226">
    <property type="entry name" value="DnaJ"/>
    <property type="match status" value="1"/>
</dbReference>
<dbReference type="GO" id="GO:0004175">
    <property type="term" value="F:endopeptidase activity"/>
    <property type="evidence" value="ECO:0007669"/>
    <property type="project" value="TreeGrafter"/>
</dbReference>
<dbReference type="InterPro" id="IPR036869">
    <property type="entry name" value="J_dom_sf"/>
</dbReference>
<dbReference type="InterPro" id="IPR001623">
    <property type="entry name" value="DnaJ_domain"/>
</dbReference>
<gene>
    <name evidence="3" type="ORF">UY01_C0024G0001</name>
</gene>
<accession>A0A0G1V9N6</accession>
<dbReference type="GO" id="GO:0006508">
    <property type="term" value="P:proteolysis"/>
    <property type="evidence" value="ECO:0007669"/>
    <property type="project" value="InterPro"/>
</dbReference>
<dbReference type="CDD" id="cd06257">
    <property type="entry name" value="DnaJ"/>
    <property type="match status" value="1"/>
</dbReference>
<dbReference type="GO" id="GO:0008236">
    <property type="term" value="F:serine-type peptidase activity"/>
    <property type="evidence" value="ECO:0007669"/>
    <property type="project" value="InterPro"/>
</dbReference>
<dbReference type="PANTHER" id="PTHR32060:SF30">
    <property type="entry name" value="CARBOXY-TERMINAL PROCESSING PROTEASE CTPA"/>
    <property type="match status" value="1"/>
</dbReference>
<evidence type="ECO:0000313" key="3">
    <source>
        <dbReference type="EMBL" id="KKU74933.1"/>
    </source>
</evidence>
<dbReference type="GO" id="GO:0030288">
    <property type="term" value="C:outer membrane-bounded periplasmic space"/>
    <property type="evidence" value="ECO:0007669"/>
    <property type="project" value="TreeGrafter"/>
</dbReference>
<organism evidence="3 4">
    <name type="scientific">Candidatus Nomurabacteria bacterium GW2011_GWB1_47_6</name>
    <dbReference type="NCBI Taxonomy" id="1618749"/>
    <lineage>
        <taxon>Bacteria</taxon>
        <taxon>Candidatus Nomuraibacteriota</taxon>
    </lineage>
</organism>
<feature type="transmembrane region" description="Helical" evidence="1">
    <location>
        <begin position="7"/>
        <end position="30"/>
    </location>
</feature>
<dbReference type="InterPro" id="IPR005151">
    <property type="entry name" value="Tail-specific_protease"/>
</dbReference>
<keyword evidence="1" id="KW-0812">Transmembrane</keyword>
<proteinExistence type="predicted"/>